<evidence type="ECO:0000313" key="2">
    <source>
        <dbReference type="Proteomes" id="UP001174936"/>
    </source>
</evidence>
<name>A0AA39YIF9_9PEZI</name>
<accession>A0AA39YIF9</accession>
<evidence type="ECO:0000313" key="1">
    <source>
        <dbReference type="EMBL" id="KAK0652555.1"/>
    </source>
</evidence>
<proteinExistence type="predicted"/>
<sequence length="207" mass="23360">MAPTLRESLAHSAWATRGWTYHEYIFSRRLLIFTPSRAYFACAHDAVCEDTVHMTDVTQTSLAAQGGFRHALPCRGRGGLYAWIPESGVKKHVVSIVCADEQADEQGRWAEGKGRGAYAVPMRCVILSSATIAWAALRLDDPREVERVYDENEFEYRGKDEKLVYNIMWVRPPMSPATYMSRITVGQIHVDGWGLGQEHSEGEYLYG</sequence>
<dbReference type="Proteomes" id="UP001174936">
    <property type="component" value="Unassembled WGS sequence"/>
</dbReference>
<comment type="caution">
    <text evidence="1">The sequence shown here is derived from an EMBL/GenBank/DDBJ whole genome shotgun (WGS) entry which is preliminary data.</text>
</comment>
<organism evidence="1 2">
    <name type="scientific">Cercophora newfieldiana</name>
    <dbReference type="NCBI Taxonomy" id="92897"/>
    <lineage>
        <taxon>Eukaryota</taxon>
        <taxon>Fungi</taxon>
        <taxon>Dikarya</taxon>
        <taxon>Ascomycota</taxon>
        <taxon>Pezizomycotina</taxon>
        <taxon>Sordariomycetes</taxon>
        <taxon>Sordariomycetidae</taxon>
        <taxon>Sordariales</taxon>
        <taxon>Lasiosphaeriaceae</taxon>
        <taxon>Cercophora</taxon>
    </lineage>
</organism>
<evidence type="ECO:0008006" key="3">
    <source>
        <dbReference type="Google" id="ProtNLM"/>
    </source>
</evidence>
<dbReference type="AlphaFoldDB" id="A0AA39YIF9"/>
<protein>
    <recommendedName>
        <fullName evidence="3">Heterokaryon incompatibility domain-containing protein</fullName>
    </recommendedName>
</protein>
<keyword evidence="2" id="KW-1185">Reference proteome</keyword>
<dbReference type="EMBL" id="JAULSV010000002">
    <property type="protein sequence ID" value="KAK0652555.1"/>
    <property type="molecule type" value="Genomic_DNA"/>
</dbReference>
<gene>
    <name evidence="1" type="ORF">B0T16DRAFT_505110</name>
</gene>
<reference evidence="1" key="1">
    <citation type="submission" date="2023-06" db="EMBL/GenBank/DDBJ databases">
        <title>Genome-scale phylogeny and comparative genomics of the fungal order Sordariales.</title>
        <authorList>
            <consortium name="Lawrence Berkeley National Laboratory"/>
            <person name="Hensen N."/>
            <person name="Bonometti L."/>
            <person name="Westerberg I."/>
            <person name="Brannstrom I.O."/>
            <person name="Guillou S."/>
            <person name="Cros-Aarteil S."/>
            <person name="Calhoun S."/>
            <person name="Haridas S."/>
            <person name="Kuo A."/>
            <person name="Mondo S."/>
            <person name="Pangilinan J."/>
            <person name="Riley R."/>
            <person name="Labutti K."/>
            <person name="Andreopoulos B."/>
            <person name="Lipzen A."/>
            <person name="Chen C."/>
            <person name="Yanf M."/>
            <person name="Daum C."/>
            <person name="Ng V."/>
            <person name="Clum A."/>
            <person name="Steindorff A."/>
            <person name="Ohm R."/>
            <person name="Martin F."/>
            <person name="Silar P."/>
            <person name="Natvig D."/>
            <person name="Lalanne C."/>
            <person name="Gautier V."/>
            <person name="Ament-Velasquez S.L."/>
            <person name="Kruys A."/>
            <person name="Hutchinson M.I."/>
            <person name="Powell A.J."/>
            <person name="Barry K."/>
            <person name="Miller A.N."/>
            <person name="Grigoriev I.V."/>
            <person name="Debuchy R."/>
            <person name="Gladieux P."/>
            <person name="Thoren M.H."/>
            <person name="Johannesson H."/>
        </authorList>
    </citation>
    <scope>NUCLEOTIDE SEQUENCE</scope>
    <source>
        <strain evidence="1">SMH2532-1</strain>
    </source>
</reference>